<name>A0A922T2W0_9PLEO</name>
<keyword evidence="2" id="KW-1185">Reference proteome</keyword>
<dbReference type="EMBL" id="NRDI02000003">
    <property type="protein sequence ID" value="KAI1518218.1"/>
    <property type="molecule type" value="Genomic_DNA"/>
</dbReference>
<evidence type="ECO:0000313" key="2">
    <source>
        <dbReference type="Proteomes" id="UP000249757"/>
    </source>
</evidence>
<gene>
    <name evidence="1" type="ORF">Ptr86124_003519</name>
</gene>
<reference evidence="2" key="1">
    <citation type="journal article" date="2022" name="Microb. Genom.">
        <title>A global pangenome for the wheat fungal pathogen Pyrenophora tritici-repentis and prediction of effector protein structural homology.</title>
        <authorList>
            <person name="Moolhuijzen P.M."/>
            <person name="See P.T."/>
            <person name="Shi G."/>
            <person name="Powell H.R."/>
            <person name="Cockram J."/>
            <person name="Jorgensen L.N."/>
            <person name="Benslimane H."/>
            <person name="Strelkov S.E."/>
            <person name="Turner J."/>
            <person name="Liu Z."/>
            <person name="Moffat C.S."/>
        </authorList>
    </citation>
    <scope>NUCLEOTIDE SEQUENCE [LARGE SCALE GENOMIC DNA]</scope>
</reference>
<organism evidence="1 2">
    <name type="scientific">Pyrenophora tritici-repentis</name>
    <dbReference type="NCBI Taxonomy" id="45151"/>
    <lineage>
        <taxon>Eukaryota</taxon>
        <taxon>Fungi</taxon>
        <taxon>Dikarya</taxon>
        <taxon>Ascomycota</taxon>
        <taxon>Pezizomycotina</taxon>
        <taxon>Dothideomycetes</taxon>
        <taxon>Pleosporomycetidae</taxon>
        <taxon>Pleosporales</taxon>
        <taxon>Pleosporineae</taxon>
        <taxon>Pleosporaceae</taxon>
        <taxon>Pyrenophora</taxon>
    </lineage>
</organism>
<protein>
    <submittedName>
        <fullName evidence="1">Uncharacterized protein</fullName>
    </submittedName>
</protein>
<comment type="caution">
    <text evidence="1">The sequence shown here is derived from an EMBL/GenBank/DDBJ whole genome shotgun (WGS) entry which is preliminary data.</text>
</comment>
<evidence type="ECO:0000313" key="1">
    <source>
        <dbReference type="EMBL" id="KAI1518218.1"/>
    </source>
</evidence>
<sequence>MRDDARNFLQDPVCTRSYLAADHADQLPMKRLQRHFRSNMIVISVYMLTPNSTKESIGS</sequence>
<dbReference type="AlphaFoldDB" id="A0A922T2W0"/>
<proteinExistence type="predicted"/>
<dbReference type="Proteomes" id="UP000249757">
    <property type="component" value="Unassembled WGS sequence"/>
</dbReference>
<accession>A0A922T2W0</accession>